<name>A0A9K3NF21_HELAN</name>
<reference evidence="1" key="1">
    <citation type="journal article" date="2017" name="Nature">
        <title>The sunflower genome provides insights into oil metabolism, flowering and Asterid evolution.</title>
        <authorList>
            <person name="Badouin H."/>
            <person name="Gouzy J."/>
            <person name="Grassa C.J."/>
            <person name="Murat F."/>
            <person name="Staton S.E."/>
            <person name="Cottret L."/>
            <person name="Lelandais-Briere C."/>
            <person name="Owens G.L."/>
            <person name="Carrere S."/>
            <person name="Mayjonade B."/>
            <person name="Legrand L."/>
            <person name="Gill N."/>
            <person name="Kane N.C."/>
            <person name="Bowers J.E."/>
            <person name="Hubner S."/>
            <person name="Bellec A."/>
            <person name="Berard A."/>
            <person name="Berges H."/>
            <person name="Blanchet N."/>
            <person name="Boniface M.C."/>
            <person name="Brunel D."/>
            <person name="Catrice O."/>
            <person name="Chaidir N."/>
            <person name="Claudel C."/>
            <person name="Donnadieu C."/>
            <person name="Faraut T."/>
            <person name="Fievet G."/>
            <person name="Helmstetter N."/>
            <person name="King M."/>
            <person name="Knapp S.J."/>
            <person name="Lai Z."/>
            <person name="Le Paslier M.C."/>
            <person name="Lippi Y."/>
            <person name="Lorenzon L."/>
            <person name="Mandel J.R."/>
            <person name="Marage G."/>
            <person name="Marchand G."/>
            <person name="Marquand E."/>
            <person name="Bret-Mestries E."/>
            <person name="Morien E."/>
            <person name="Nambeesan S."/>
            <person name="Nguyen T."/>
            <person name="Pegot-Espagnet P."/>
            <person name="Pouilly N."/>
            <person name="Raftis F."/>
            <person name="Sallet E."/>
            <person name="Schiex T."/>
            <person name="Thomas J."/>
            <person name="Vandecasteele C."/>
            <person name="Vares D."/>
            <person name="Vear F."/>
            <person name="Vautrin S."/>
            <person name="Crespi M."/>
            <person name="Mangin B."/>
            <person name="Burke J.M."/>
            <person name="Salse J."/>
            <person name="Munos S."/>
            <person name="Vincourt P."/>
            <person name="Rieseberg L.H."/>
            <person name="Langlade N.B."/>
        </authorList>
    </citation>
    <scope>NUCLEOTIDE SEQUENCE</scope>
    <source>
        <tissue evidence="1">Leaves</tissue>
    </source>
</reference>
<keyword evidence="2" id="KW-1185">Reference proteome</keyword>
<accession>A0A9K3NF21</accession>
<gene>
    <name evidence="1" type="ORF">HanXRQr2_Chr07g0281061</name>
</gene>
<sequence>MFTNLYVTILADVTARANEAEARAREAAEARDSLVSSFNLLKDDREWMRDHGIGHIVKAILNAPENAASVDQIRLRARDAGFKAGYNRCISHINILAQVKYTDERSGFHRVDTEALLAAALAAYDDMCISALEKLEECLEVEDYVDRLRLLYADDEEEEVACDGTGGAGTSVQRRTRLAYVPFFVPFRTLCKSLIHCVGVRIC</sequence>
<comment type="caution">
    <text evidence="1">The sequence shown here is derived from an EMBL/GenBank/DDBJ whole genome shotgun (WGS) entry which is preliminary data.</text>
</comment>
<protein>
    <submittedName>
        <fullName evidence="1">Uncharacterized protein</fullName>
    </submittedName>
</protein>
<dbReference type="EMBL" id="MNCJ02000322">
    <property type="protein sequence ID" value="KAF5797480.1"/>
    <property type="molecule type" value="Genomic_DNA"/>
</dbReference>
<evidence type="ECO:0000313" key="1">
    <source>
        <dbReference type="EMBL" id="KAF5797480.1"/>
    </source>
</evidence>
<organism evidence="1 2">
    <name type="scientific">Helianthus annuus</name>
    <name type="common">Common sunflower</name>
    <dbReference type="NCBI Taxonomy" id="4232"/>
    <lineage>
        <taxon>Eukaryota</taxon>
        <taxon>Viridiplantae</taxon>
        <taxon>Streptophyta</taxon>
        <taxon>Embryophyta</taxon>
        <taxon>Tracheophyta</taxon>
        <taxon>Spermatophyta</taxon>
        <taxon>Magnoliopsida</taxon>
        <taxon>eudicotyledons</taxon>
        <taxon>Gunneridae</taxon>
        <taxon>Pentapetalae</taxon>
        <taxon>asterids</taxon>
        <taxon>campanulids</taxon>
        <taxon>Asterales</taxon>
        <taxon>Asteraceae</taxon>
        <taxon>Asteroideae</taxon>
        <taxon>Heliantheae alliance</taxon>
        <taxon>Heliantheae</taxon>
        <taxon>Helianthus</taxon>
    </lineage>
</organism>
<proteinExistence type="predicted"/>
<dbReference type="AlphaFoldDB" id="A0A9K3NF21"/>
<reference evidence="1" key="2">
    <citation type="submission" date="2020-06" db="EMBL/GenBank/DDBJ databases">
        <title>Helianthus annuus Genome sequencing and assembly Release 2.</title>
        <authorList>
            <person name="Gouzy J."/>
            <person name="Langlade N."/>
            <person name="Munos S."/>
        </authorList>
    </citation>
    <scope>NUCLEOTIDE SEQUENCE</scope>
    <source>
        <tissue evidence="1">Leaves</tissue>
    </source>
</reference>
<evidence type="ECO:0000313" key="2">
    <source>
        <dbReference type="Proteomes" id="UP000215914"/>
    </source>
</evidence>
<dbReference type="Proteomes" id="UP000215914">
    <property type="component" value="Unassembled WGS sequence"/>
</dbReference>
<dbReference type="Gramene" id="mRNA:HanXRQr2_Chr07g0281061">
    <property type="protein sequence ID" value="mRNA:HanXRQr2_Chr07g0281061"/>
    <property type="gene ID" value="HanXRQr2_Chr07g0281061"/>
</dbReference>